<evidence type="ECO:0000313" key="15">
    <source>
        <dbReference type="Proteomes" id="UP001165063"/>
    </source>
</evidence>
<keyword evidence="12" id="KW-0496">Mitochondrion</keyword>
<evidence type="ECO:0000256" key="11">
    <source>
        <dbReference type="RuleBase" id="RU003693"/>
    </source>
</evidence>
<evidence type="ECO:0000256" key="7">
    <source>
        <dbReference type="ARBA" id="ARBA00022898"/>
    </source>
</evidence>
<dbReference type="GO" id="GO:0030170">
    <property type="term" value="F:pyridoxal phosphate binding"/>
    <property type="evidence" value="ECO:0007669"/>
    <property type="project" value="UniProtKB-UniRule"/>
</dbReference>
<dbReference type="FunFam" id="3.40.640.10:FF:000006">
    <property type="entry name" value="5-aminolevulinate synthase, mitochondrial"/>
    <property type="match status" value="1"/>
</dbReference>
<evidence type="ECO:0000259" key="13">
    <source>
        <dbReference type="Pfam" id="PF00155"/>
    </source>
</evidence>
<dbReference type="InterPro" id="IPR015422">
    <property type="entry name" value="PyrdxlP-dep_Trfase_small"/>
</dbReference>
<dbReference type="PANTHER" id="PTHR13693:SF102">
    <property type="entry name" value="2-AMINO-3-KETOBUTYRATE COENZYME A LIGASE, MITOCHONDRIAL"/>
    <property type="match status" value="1"/>
</dbReference>
<dbReference type="GO" id="GO:0005759">
    <property type="term" value="C:mitochondrial matrix"/>
    <property type="evidence" value="ECO:0007669"/>
    <property type="project" value="UniProtKB-SubCell"/>
</dbReference>
<dbReference type="GO" id="GO:0003870">
    <property type="term" value="F:5-aminolevulinate synthase activity"/>
    <property type="evidence" value="ECO:0007669"/>
    <property type="project" value="UniProtKB-EC"/>
</dbReference>
<dbReference type="InterPro" id="IPR015421">
    <property type="entry name" value="PyrdxlP-dep_Trfase_major"/>
</dbReference>
<dbReference type="CDD" id="cd06454">
    <property type="entry name" value="KBL_like"/>
    <property type="match status" value="1"/>
</dbReference>
<comment type="subcellular location">
    <subcellularLocation>
        <location evidence="3 12">Mitochondrion matrix</location>
    </subcellularLocation>
</comment>
<name>A0A9W7DH66_AMBMO</name>
<comment type="function">
    <text evidence="2">Catalyzes the synthesis of 5-aminolevulinate (ALA) from succinyl-CoA and glycine, the first and rate-limiting step in heme biosynthesis.</text>
</comment>
<gene>
    <name evidence="14" type="ORF">Amon01_000573900</name>
</gene>
<dbReference type="Proteomes" id="UP001165063">
    <property type="component" value="Unassembled WGS sequence"/>
</dbReference>
<evidence type="ECO:0000313" key="14">
    <source>
        <dbReference type="EMBL" id="GMG39920.1"/>
    </source>
</evidence>
<dbReference type="EC" id="2.3.1.37" evidence="12"/>
<evidence type="ECO:0000256" key="3">
    <source>
        <dbReference type="ARBA" id="ARBA00004305"/>
    </source>
</evidence>
<dbReference type="EMBL" id="BSXU01003301">
    <property type="protein sequence ID" value="GMG39920.1"/>
    <property type="molecule type" value="Genomic_DNA"/>
</dbReference>
<comment type="cofactor">
    <cofactor evidence="1 11">
        <name>pyridoxal 5'-phosphate</name>
        <dbReference type="ChEBI" id="CHEBI:597326"/>
    </cofactor>
</comment>
<sequence length="441" mass="48169">MEALTRTSMNVCPFVKSHSSAAMKKLAKSSNLTTRALECPVLGPAMTKRQYSTPSKPAQAAASDNFKAPKTYDAGVSASELNNFNSNEVGTDYDGIFQSTIQKKRDDNSYRFFNNINRLAKEFPKAHLAEEEDKVMVWCSNDYLGMGKNQDIYNTMVKTMQKYGVGAGGTRNIAGHNRHAIALESELASLNKKEAALVFSSCFVANDAILSLFGKQFKDLVIFSDELNHASMIQGIRNSRAKKHIFKHNNLEQLESLLAQYPKSTPKLIAFESVYSMCGSVAPIEKICDLAEKYGALTFLDEVHAVGMYGPHGAGVAEHLDFDAHLKAGIASPPFKTILDRVDMITGTLGKSFGVVGGYLAASSNLVDWVRSTAPGFIFTTSLPPALMAGLNTSIGLVREDIESRITQQKNVRYVKKEFGRIGIPVIPNPSHIVPLLVGCL</sequence>
<evidence type="ECO:0000256" key="9">
    <source>
        <dbReference type="ARBA" id="ARBA00023315"/>
    </source>
</evidence>
<evidence type="ECO:0000256" key="10">
    <source>
        <dbReference type="ARBA" id="ARBA00047654"/>
    </source>
</evidence>
<comment type="catalytic activity">
    <reaction evidence="10 12">
        <text>succinyl-CoA + glycine + H(+) = 5-aminolevulinate + CO2 + CoA</text>
        <dbReference type="Rhea" id="RHEA:12921"/>
        <dbReference type="ChEBI" id="CHEBI:15378"/>
        <dbReference type="ChEBI" id="CHEBI:16526"/>
        <dbReference type="ChEBI" id="CHEBI:57287"/>
        <dbReference type="ChEBI" id="CHEBI:57292"/>
        <dbReference type="ChEBI" id="CHEBI:57305"/>
        <dbReference type="ChEBI" id="CHEBI:356416"/>
        <dbReference type="EC" id="2.3.1.37"/>
    </reaction>
</comment>
<keyword evidence="15" id="KW-1185">Reference proteome</keyword>
<dbReference type="InterPro" id="IPR001917">
    <property type="entry name" value="Aminotrans_II_pyridoxalP_BS"/>
</dbReference>
<dbReference type="PANTHER" id="PTHR13693">
    <property type="entry name" value="CLASS II AMINOTRANSFERASE/8-AMINO-7-OXONONANOATE SYNTHASE"/>
    <property type="match status" value="1"/>
</dbReference>
<evidence type="ECO:0000256" key="6">
    <source>
        <dbReference type="ARBA" id="ARBA00022679"/>
    </source>
</evidence>
<dbReference type="Gene3D" id="3.40.640.10">
    <property type="entry name" value="Type I PLP-dependent aspartate aminotransferase-like (Major domain)"/>
    <property type="match status" value="1"/>
</dbReference>
<evidence type="ECO:0000256" key="4">
    <source>
        <dbReference type="ARBA" id="ARBA00005029"/>
    </source>
</evidence>
<dbReference type="NCBIfam" id="TIGR01821">
    <property type="entry name" value="5aminolev_synth"/>
    <property type="match status" value="1"/>
</dbReference>
<keyword evidence="6 12" id="KW-0808">Transferase</keyword>
<dbReference type="InterPro" id="IPR010961">
    <property type="entry name" value="4pyrrol_synth_NH2levulA_synth"/>
</dbReference>
<reference evidence="14" key="1">
    <citation type="submission" date="2023-04" db="EMBL/GenBank/DDBJ databases">
        <title>Ambrosiozyma monospora NBRC 1965.</title>
        <authorList>
            <person name="Ichikawa N."/>
            <person name="Sato H."/>
            <person name="Tonouchi N."/>
        </authorList>
    </citation>
    <scope>NUCLEOTIDE SEQUENCE</scope>
    <source>
        <strain evidence="14">NBRC 1965</strain>
    </source>
</reference>
<dbReference type="Pfam" id="PF00155">
    <property type="entry name" value="Aminotran_1_2"/>
    <property type="match status" value="1"/>
</dbReference>
<organism evidence="14 15">
    <name type="scientific">Ambrosiozyma monospora</name>
    <name type="common">Yeast</name>
    <name type="synonym">Endomycopsis monosporus</name>
    <dbReference type="NCBI Taxonomy" id="43982"/>
    <lineage>
        <taxon>Eukaryota</taxon>
        <taxon>Fungi</taxon>
        <taxon>Dikarya</taxon>
        <taxon>Ascomycota</taxon>
        <taxon>Saccharomycotina</taxon>
        <taxon>Pichiomycetes</taxon>
        <taxon>Pichiales</taxon>
        <taxon>Pichiaceae</taxon>
        <taxon>Ambrosiozyma</taxon>
    </lineage>
</organism>
<dbReference type="InterPro" id="IPR015424">
    <property type="entry name" value="PyrdxlP-dep_Trfase"/>
</dbReference>
<feature type="domain" description="Aminotransferase class I/classII large" evidence="13">
    <location>
        <begin position="134"/>
        <end position="438"/>
    </location>
</feature>
<dbReference type="AlphaFoldDB" id="A0A9W7DH66"/>
<accession>A0A9W7DH66</accession>
<dbReference type="InterPro" id="IPR050087">
    <property type="entry name" value="AON_synthase_class-II"/>
</dbReference>
<proteinExistence type="inferred from homology"/>
<keyword evidence="8 12" id="KW-0350">Heme biosynthesis</keyword>
<dbReference type="PROSITE" id="PS00599">
    <property type="entry name" value="AA_TRANSFER_CLASS_2"/>
    <property type="match status" value="1"/>
</dbReference>
<keyword evidence="7 11" id="KW-0663">Pyridoxal phosphate</keyword>
<evidence type="ECO:0000256" key="1">
    <source>
        <dbReference type="ARBA" id="ARBA00001933"/>
    </source>
</evidence>
<dbReference type="Gene3D" id="3.90.1150.10">
    <property type="entry name" value="Aspartate Aminotransferase, domain 1"/>
    <property type="match status" value="1"/>
</dbReference>
<evidence type="ECO:0000256" key="5">
    <source>
        <dbReference type="ARBA" id="ARBA00008392"/>
    </source>
</evidence>
<evidence type="ECO:0000256" key="2">
    <source>
        <dbReference type="ARBA" id="ARBA00003076"/>
    </source>
</evidence>
<evidence type="ECO:0000256" key="8">
    <source>
        <dbReference type="ARBA" id="ARBA00023133"/>
    </source>
</evidence>
<dbReference type="OrthoDB" id="10263824at2759"/>
<evidence type="ECO:0000256" key="12">
    <source>
        <dbReference type="RuleBase" id="RU910713"/>
    </source>
</evidence>
<comment type="similarity">
    <text evidence="5 11">Belongs to the class-II pyridoxal-phosphate-dependent aminotransferase family.</text>
</comment>
<dbReference type="GO" id="GO:0006782">
    <property type="term" value="P:protoporphyrinogen IX biosynthetic process"/>
    <property type="evidence" value="ECO:0007669"/>
    <property type="project" value="UniProtKB-UniRule"/>
</dbReference>
<dbReference type="SUPFAM" id="SSF53383">
    <property type="entry name" value="PLP-dependent transferases"/>
    <property type="match status" value="1"/>
</dbReference>
<comment type="pathway">
    <text evidence="4 12">Porphyrin-containing compound metabolism; protoporphyrin-IX biosynthesis; 5-aminolevulinate from glycine: step 1/1.</text>
</comment>
<keyword evidence="9 12" id="KW-0012">Acyltransferase</keyword>
<protein>
    <recommendedName>
        <fullName evidence="12">5-aminolevulinate synthase</fullName>
        <ecNumber evidence="12">2.3.1.37</ecNumber>
    </recommendedName>
    <alternativeName>
        <fullName evidence="12">5-aminolevulinic acid synthase</fullName>
    </alternativeName>
    <alternativeName>
        <fullName evidence="12">Delta-ALA synthase</fullName>
    </alternativeName>
    <alternativeName>
        <fullName evidence="12">Delta-aminolevulinate synthase</fullName>
    </alternativeName>
</protein>
<comment type="caution">
    <text evidence="14">The sequence shown here is derived from an EMBL/GenBank/DDBJ whole genome shotgun (WGS) entry which is preliminary data.</text>
</comment>
<dbReference type="InterPro" id="IPR004839">
    <property type="entry name" value="Aminotransferase_I/II_large"/>
</dbReference>